<keyword evidence="3" id="KW-1185">Reference proteome</keyword>
<evidence type="ECO:0000259" key="1">
    <source>
        <dbReference type="Pfam" id="PF00248"/>
    </source>
</evidence>
<accession>A0A0C9LUQ3</accession>
<proteinExistence type="predicted"/>
<dbReference type="Pfam" id="PF00248">
    <property type="entry name" value="Aldo_ket_red"/>
    <property type="match status" value="1"/>
</dbReference>
<feature type="domain" description="NADP-dependent oxidoreductase" evidence="1">
    <location>
        <begin position="30"/>
        <end position="80"/>
    </location>
</feature>
<organism evidence="2">
    <name type="scientific">Mucor ambiguus</name>
    <dbReference type="NCBI Taxonomy" id="91626"/>
    <lineage>
        <taxon>Eukaryota</taxon>
        <taxon>Fungi</taxon>
        <taxon>Fungi incertae sedis</taxon>
        <taxon>Mucoromycota</taxon>
        <taxon>Mucoromycotina</taxon>
        <taxon>Mucoromycetes</taxon>
        <taxon>Mucorales</taxon>
        <taxon>Mucorineae</taxon>
        <taxon>Mucoraceae</taxon>
        <taxon>Mucor</taxon>
    </lineage>
</organism>
<sequence length="109" mass="12149">MVYTCFPSLSRLHIFDIKKPLGPWVKEKVEEAIWEIHKAAALEFNFFDMTDAYSNGASEKILGKAIKGMNTSCIVIAIEVSNPVFDDVSHFGSTGINENPAMTNYLGLY</sequence>
<dbReference type="STRING" id="91626.A0A0C9LUQ3"/>
<dbReference type="SUPFAM" id="SSF51430">
    <property type="entry name" value="NAD(P)-linked oxidoreductase"/>
    <property type="match status" value="1"/>
</dbReference>
<name>A0A0C9LUQ3_9FUNG</name>
<dbReference type="Proteomes" id="UP000053815">
    <property type="component" value="Unassembled WGS sequence"/>
</dbReference>
<dbReference type="EMBL" id="DF836380">
    <property type="protein sequence ID" value="GAN05425.1"/>
    <property type="molecule type" value="Genomic_DNA"/>
</dbReference>
<evidence type="ECO:0000313" key="2">
    <source>
        <dbReference type="EMBL" id="GAN05425.1"/>
    </source>
</evidence>
<dbReference type="InterPro" id="IPR036812">
    <property type="entry name" value="NAD(P)_OxRdtase_dom_sf"/>
</dbReference>
<protein>
    <recommendedName>
        <fullName evidence="1">NADP-dependent oxidoreductase domain-containing protein</fullName>
    </recommendedName>
</protein>
<reference evidence="2" key="1">
    <citation type="submission" date="2014-09" db="EMBL/GenBank/DDBJ databases">
        <title>Draft genome sequence of an oleaginous Mucoromycotina fungus Mucor ambiguus NBRC6742.</title>
        <authorList>
            <person name="Takeda I."/>
            <person name="Yamane N."/>
            <person name="Morita T."/>
            <person name="Tamano K."/>
            <person name="Machida M."/>
            <person name="Baker S."/>
            <person name="Koike H."/>
        </authorList>
    </citation>
    <scope>NUCLEOTIDE SEQUENCE</scope>
    <source>
        <strain evidence="2">NBRC 6742</strain>
    </source>
</reference>
<dbReference type="Gene3D" id="3.20.20.100">
    <property type="entry name" value="NADP-dependent oxidoreductase domain"/>
    <property type="match status" value="1"/>
</dbReference>
<gene>
    <name evidence="2" type="ORF">MAM1_0091d04896</name>
</gene>
<dbReference type="InterPro" id="IPR023210">
    <property type="entry name" value="NADP_OxRdtase_dom"/>
</dbReference>
<evidence type="ECO:0000313" key="3">
    <source>
        <dbReference type="Proteomes" id="UP000053815"/>
    </source>
</evidence>
<dbReference type="AlphaFoldDB" id="A0A0C9LUQ3"/>